<name>A0A1T5KSX1_9MICO</name>
<dbReference type="AlphaFoldDB" id="A0A1T5KSX1"/>
<evidence type="ECO:0000259" key="1">
    <source>
        <dbReference type="Pfam" id="PF07179"/>
    </source>
</evidence>
<organism evidence="2 3">
    <name type="scientific">Okibacterium fritillariae</name>
    <dbReference type="NCBI Taxonomy" id="123320"/>
    <lineage>
        <taxon>Bacteria</taxon>
        <taxon>Bacillati</taxon>
        <taxon>Actinomycetota</taxon>
        <taxon>Actinomycetes</taxon>
        <taxon>Micrococcales</taxon>
        <taxon>Microbacteriaceae</taxon>
        <taxon>Okibacterium</taxon>
    </lineage>
</organism>
<dbReference type="Proteomes" id="UP000190857">
    <property type="component" value="Unassembled WGS sequence"/>
</dbReference>
<protein>
    <submittedName>
        <fullName evidence="2">SseB protein N-terminal domain-containing protein</fullName>
    </submittedName>
</protein>
<proteinExistence type="predicted"/>
<evidence type="ECO:0000313" key="2">
    <source>
        <dbReference type="EMBL" id="SKC66781.1"/>
    </source>
</evidence>
<gene>
    <name evidence="2" type="ORF">SAMN06309945_2448</name>
</gene>
<sequence length="153" mass="16679">MAAALWQNAVMAKKPSVSFRSDLLAEALEKQDMAQVALALRNDRLVVPLAKPAPRDKPTAPGEVWMYRRPEDGRLALLVFSDAKNKPEALPPFVAAQDGAWLHEFLRVHGDEIETVFFDIAGPHPMQADPAELLRVLDLDGGSPPIDPGVVAP</sequence>
<reference evidence="2 3" key="1">
    <citation type="submission" date="2017-02" db="EMBL/GenBank/DDBJ databases">
        <authorList>
            <person name="Peterson S.W."/>
        </authorList>
    </citation>
    <scope>NUCLEOTIDE SEQUENCE [LARGE SCALE GENOMIC DNA]</scope>
    <source>
        <strain evidence="2 3">VKM Ac-2059</strain>
    </source>
</reference>
<accession>A0A1T5KSX1</accession>
<evidence type="ECO:0000313" key="3">
    <source>
        <dbReference type="Proteomes" id="UP000190857"/>
    </source>
</evidence>
<keyword evidence="3" id="KW-1185">Reference proteome</keyword>
<dbReference type="Pfam" id="PF07179">
    <property type="entry name" value="SseB"/>
    <property type="match status" value="1"/>
</dbReference>
<dbReference type="EMBL" id="FUZP01000003">
    <property type="protein sequence ID" value="SKC66781.1"/>
    <property type="molecule type" value="Genomic_DNA"/>
</dbReference>
<dbReference type="InterPro" id="IPR009839">
    <property type="entry name" value="SseB_N"/>
</dbReference>
<feature type="domain" description="SseB protein N-terminal" evidence="1">
    <location>
        <begin position="23"/>
        <end position="133"/>
    </location>
</feature>